<dbReference type="Pfam" id="PF07744">
    <property type="entry name" value="SPOC"/>
    <property type="match status" value="1"/>
</dbReference>
<proteinExistence type="predicted"/>
<reference evidence="4" key="2">
    <citation type="submission" date="2017-02" db="EMBL/GenBank/DDBJ databases">
        <title>Sunflower complete genome.</title>
        <authorList>
            <person name="Langlade N."/>
            <person name="Munos S."/>
        </authorList>
    </citation>
    <scope>NUCLEOTIDE SEQUENCE [LARGE SCALE GENOMIC DNA]</scope>
    <source>
        <tissue evidence="4">Leaves</tissue>
    </source>
</reference>
<feature type="region of interest" description="Disordered" evidence="1">
    <location>
        <begin position="99"/>
        <end position="151"/>
    </location>
</feature>
<feature type="compositionally biased region" description="Polar residues" evidence="1">
    <location>
        <begin position="618"/>
        <end position="633"/>
    </location>
</feature>
<reference evidence="3 5" key="1">
    <citation type="journal article" date="2017" name="Nature">
        <title>The sunflower genome provides insights into oil metabolism, flowering and Asterid evolution.</title>
        <authorList>
            <person name="Badouin H."/>
            <person name="Gouzy J."/>
            <person name="Grassa C.J."/>
            <person name="Murat F."/>
            <person name="Staton S.E."/>
            <person name="Cottret L."/>
            <person name="Lelandais-Briere C."/>
            <person name="Owens G.L."/>
            <person name="Carrere S."/>
            <person name="Mayjonade B."/>
            <person name="Legrand L."/>
            <person name="Gill N."/>
            <person name="Kane N.C."/>
            <person name="Bowers J.E."/>
            <person name="Hubner S."/>
            <person name="Bellec A."/>
            <person name="Berard A."/>
            <person name="Berges H."/>
            <person name="Blanchet N."/>
            <person name="Boniface M.C."/>
            <person name="Brunel D."/>
            <person name="Catrice O."/>
            <person name="Chaidir N."/>
            <person name="Claudel C."/>
            <person name="Donnadieu C."/>
            <person name="Faraut T."/>
            <person name="Fievet G."/>
            <person name="Helmstetter N."/>
            <person name="King M."/>
            <person name="Knapp S.J."/>
            <person name="Lai Z."/>
            <person name="Le Paslier M.C."/>
            <person name="Lippi Y."/>
            <person name="Lorenzon L."/>
            <person name="Mandel J.R."/>
            <person name="Marage G."/>
            <person name="Marchand G."/>
            <person name="Marquand E."/>
            <person name="Bret-Mestries E."/>
            <person name="Morien E."/>
            <person name="Nambeesan S."/>
            <person name="Nguyen T."/>
            <person name="Pegot-Espagnet P."/>
            <person name="Pouilly N."/>
            <person name="Raftis F."/>
            <person name="Sallet E."/>
            <person name="Schiex T."/>
            <person name="Thomas J."/>
            <person name="Vandecasteele C."/>
            <person name="Vares D."/>
            <person name="Vear F."/>
            <person name="Vautrin S."/>
            <person name="Crespi M."/>
            <person name="Mangin B."/>
            <person name="Burke J.M."/>
            <person name="Salse J."/>
            <person name="Munos S."/>
            <person name="Vincourt P."/>
            <person name="Rieseberg L.H."/>
            <person name="Langlade N.B."/>
        </authorList>
    </citation>
    <scope>NUCLEOTIDE SEQUENCE [LARGE SCALE GENOMIC DNA]</scope>
    <source>
        <strain evidence="5">cv. SF193</strain>
        <tissue evidence="3">Leaves</tissue>
    </source>
</reference>
<name>A0A251STI9_HELAN</name>
<accession>A0A251STI9</accession>
<dbReference type="GO" id="GO:0005634">
    <property type="term" value="C:nucleus"/>
    <property type="evidence" value="ECO:0000318"/>
    <property type="project" value="GO_Central"/>
</dbReference>
<evidence type="ECO:0000313" key="5">
    <source>
        <dbReference type="Proteomes" id="UP000215914"/>
    </source>
</evidence>
<evidence type="ECO:0000259" key="2">
    <source>
        <dbReference type="PROSITE" id="PS51321"/>
    </source>
</evidence>
<feature type="domain" description="TFIIS central" evidence="2">
    <location>
        <begin position="85"/>
        <end position="291"/>
    </location>
</feature>
<feature type="compositionally biased region" description="Polar residues" evidence="1">
    <location>
        <begin position="56"/>
        <end position="84"/>
    </location>
</feature>
<keyword evidence="4" id="KW-0251">Elongation factor</keyword>
<dbReference type="SMART" id="SM00510">
    <property type="entry name" value="TFS2M"/>
    <property type="match status" value="1"/>
</dbReference>
<keyword evidence="4" id="KW-0648">Protein biosynthesis</keyword>
<dbReference type="EMBL" id="MNCJ02000328">
    <property type="protein sequence ID" value="KAF5774072.1"/>
    <property type="molecule type" value="Genomic_DNA"/>
</dbReference>
<dbReference type="Gene3D" id="1.10.472.30">
    <property type="entry name" value="Transcription elongation factor S-II, central domain"/>
    <property type="match status" value="1"/>
</dbReference>
<dbReference type="InterPro" id="IPR012921">
    <property type="entry name" value="SPOC_C"/>
</dbReference>
<evidence type="ECO:0000313" key="3">
    <source>
        <dbReference type="EMBL" id="KAF5774072.1"/>
    </source>
</evidence>
<reference evidence="3" key="3">
    <citation type="submission" date="2020-06" db="EMBL/GenBank/DDBJ databases">
        <title>Helianthus annuus Genome sequencing and assembly Release 2.</title>
        <authorList>
            <person name="Gouzy J."/>
            <person name="Langlade N."/>
            <person name="Munos S."/>
        </authorList>
    </citation>
    <scope>NUCLEOTIDE SEQUENCE</scope>
    <source>
        <tissue evidence="3">Leaves</tissue>
    </source>
</reference>
<dbReference type="PROSITE" id="PS51321">
    <property type="entry name" value="TFIIS_CENTRAL"/>
    <property type="match status" value="1"/>
</dbReference>
<dbReference type="FunCoup" id="A0A251STI9">
    <property type="interactions" value="2416"/>
</dbReference>
<protein>
    <submittedName>
        <fullName evidence="4">Putative SPOC domain / Transcription elongation factor S-II protein</fullName>
    </submittedName>
    <submittedName>
        <fullName evidence="3">Transcription elongation factor S-II, central domain-containing protein</fullName>
    </submittedName>
</protein>
<feature type="compositionally biased region" description="Polar residues" evidence="1">
    <location>
        <begin position="675"/>
        <end position="687"/>
    </location>
</feature>
<organism evidence="4 5">
    <name type="scientific">Helianthus annuus</name>
    <name type="common">Common sunflower</name>
    <dbReference type="NCBI Taxonomy" id="4232"/>
    <lineage>
        <taxon>Eukaryota</taxon>
        <taxon>Viridiplantae</taxon>
        <taxon>Streptophyta</taxon>
        <taxon>Embryophyta</taxon>
        <taxon>Tracheophyta</taxon>
        <taxon>Spermatophyta</taxon>
        <taxon>Magnoliopsida</taxon>
        <taxon>eudicotyledons</taxon>
        <taxon>Gunneridae</taxon>
        <taxon>Pentapetalae</taxon>
        <taxon>asterids</taxon>
        <taxon>campanulids</taxon>
        <taxon>Asterales</taxon>
        <taxon>Asteraceae</taxon>
        <taxon>Asteroideae</taxon>
        <taxon>Heliantheae alliance</taxon>
        <taxon>Heliantheae</taxon>
        <taxon>Helianthus</taxon>
    </lineage>
</organism>
<dbReference type="Pfam" id="PF07500">
    <property type="entry name" value="TFIIS_M"/>
    <property type="match status" value="1"/>
</dbReference>
<feature type="region of interest" description="Disordered" evidence="1">
    <location>
        <begin position="596"/>
        <end position="705"/>
    </location>
</feature>
<feature type="region of interest" description="Disordered" evidence="1">
    <location>
        <begin position="1"/>
        <end position="87"/>
    </location>
</feature>
<dbReference type="AlphaFoldDB" id="A0A251STI9"/>
<evidence type="ECO:0000313" key="4">
    <source>
        <dbReference type="EMBL" id="OTG02130.1"/>
    </source>
</evidence>
<dbReference type="CDD" id="cd21538">
    <property type="entry name" value="SPOC_TFIIS"/>
    <property type="match status" value="1"/>
</dbReference>
<dbReference type="GO" id="GO:0006351">
    <property type="term" value="P:DNA-templated transcription"/>
    <property type="evidence" value="ECO:0007669"/>
    <property type="project" value="InterPro"/>
</dbReference>
<feature type="compositionally biased region" description="Acidic residues" evidence="1">
    <location>
        <begin position="643"/>
        <end position="652"/>
    </location>
</feature>
<dbReference type="GO" id="GO:0006357">
    <property type="term" value="P:regulation of transcription by RNA polymerase II"/>
    <property type="evidence" value="ECO:0000318"/>
    <property type="project" value="GO_Central"/>
</dbReference>
<feature type="compositionally biased region" description="Basic residues" evidence="1">
    <location>
        <begin position="605"/>
        <end position="616"/>
    </location>
</feature>
<dbReference type="GO" id="GO:0003746">
    <property type="term" value="F:translation elongation factor activity"/>
    <property type="evidence" value="ECO:0007669"/>
    <property type="project" value="UniProtKB-KW"/>
</dbReference>
<dbReference type="PANTHER" id="PTHR11477">
    <property type="entry name" value="TRANSCRIPTION FACTOR S-II ZINC FINGER DOMAIN-CONTAINING PROTEIN"/>
    <property type="match status" value="1"/>
</dbReference>
<dbReference type="STRING" id="4232.A0A251STI9"/>
<dbReference type="PANTHER" id="PTHR11477:SF20">
    <property type="entry name" value="SPOC DOMAIN _ TRANSCRIPTION ELONGATION FACTOR S-II PROTEIN"/>
    <property type="match status" value="1"/>
</dbReference>
<gene>
    <name evidence="4" type="ORF">HannXRQ_Chr13g0409611</name>
    <name evidence="3" type="ORF">HanXRQr2_Chr13g0596061</name>
</gene>
<keyword evidence="5" id="KW-1185">Reference proteome</keyword>
<feature type="compositionally biased region" description="Polar residues" evidence="1">
    <location>
        <begin position="1"/>
        <end position="10"/>
    </location>
</feature>
<dbReference type="Proteomes" id="UP000215914">
    <property type="component" value="Chromosome 13"/>
</dbReference>
<dbReference type="SUPFAM" id="SSF46942">
    <property type="entry name" value="Elongation factor TFIIS domain 2"/>
    <property type="match status" value="1"/>
</dbReference>
<dbReference type="EMBL" id="CM007902">
    <property type="protein sequence ID" value="OTG02130.1"/>
    <property type="molecule type" value="Genomic_DNA"/>
</dbReference>
<evidence type="ECO:0000256" key="1">
    <source>
        <dbReference type="SAM" id="MobiDB-lite"/>
    </source>
</evidence>
<dbReference type="InterPro" id="IPR003618">
    <property type="entry name" value="TFIIS_cen_dom"/>
</dbReference>
<dbReference type="InterPro" id="IPR036575">
    <property type="entry name" value="TFIIS_cen_dom_sf"/>
</dbReference>
<sequence length="836" mass="93013">METVLNNTGSEKLLLPTKRKAATETLSPSSVDKRAAQMEPHVNKRSPQLQPMLRKPNSQRVQTPKNRTATQEVSPKVQNGSSEPVRSKMRETLAAALSVGIQNEEKPNNDNNNSPSEASKAHVDPQPDVSTEGQNGKDDGQGPQYNYVMPDADGSFGDTFFVKDDLLQGNGLSWAWEEHNGPEPGQNGGTNGIENNVKSPQELASRIEAELFKLFNGVNKKYKEKGRSLMFNLKDRNNPELRENVLSGVISPERLCSMTAEELASKQLSEWRIAKAEELDKMIVLQESDEDVRRLVKKTHKGEYQVEMEQDDGVSVEVSVGSTSFTKFPPKKKKTAHEAEEKEISIPADGTDFMQELIVDEFKDDGFLPPIVSVDEFMESLDSEPPFENLPTDSETKPDIAVKTDSEIVGRVDQPIAESNEALFDVKISDVSVERKSVPVSSVVIGEKMWEGELQLTISSSVSAIGLFRSGEKTSTKEWPDSIEIKGRVRLDAFEKFLQELPMSRTRAAMVVHFVLKDSSSEIHRANLSEAVDSYVTDDRLGFGEPNAGVELYFCPPHTRIIEMLCKYLSKNQTDVLRLNDNGLIGVVVWRRPHISFNNTPSSSQHKHYKKHRRHGNVNANTNLNFTPKSVNRVQPAVAQPNNDDDDDDDDIPPGFGPGVATAAQDDDDLPEFSFSGNPNSSGQRNPAQVGFRPKPTQVDPSTPVDQMRHLIYRYGQTATGDGGAKQINKPWNIDNEDDDMPEWQPHLHQNLRRPEVPPVHHIQPPLAPNMVNQVMPPIGQVMRPQMTQPQVNVLQNIVRWPPPASGPPVLPPNAVISGPQYVGQWRMDAARSRGF</sequence>
<dbReference type="Gramene" id="mRNA:HanXRQr2_Chr13g0596061">
    <property type="protein sequence ID" value="mRNA:HanXRQr2_Chr13g0596061"/>
    <property type="gene ID" value="HanXRQr2_Chr13g0596061"/>
</dbReference>
<dbReference type="OMA" id="ICENSEF"/>
<dbReference type="OrthoDB" id="1884872at2759"/>
<dbReference type="InParanoid" id="A0A251STI9"/>